<evidence type="ECO:0000313" key="6">
    <source>
        <dbReference type="Proteomes" id="UP000184476"/>
    </source>
</evidence>
<dbReference type="PROSITE" id="PS51782">
    <property type="entry name" value="LYSM"/>
    <property type="match status" value="2"/>
</dbReference>
<keyword evidence="6" id="KW-1185">Reference proteome</keyword>
<dbReference type="Gene3D" id="2.40.40.10">
    <property type="entry name" value="RlpA-like domain"/>
    <property type="match status" value="1"/>
</dbReference>
<dbReference type="RefSeq" id="WP_073153280.1">
    <property type="nucleotide sequence ID" value="NZ_FQVL01000002.1"/>
</dbReference>
<evidence type="ECO:0000259" key="4">
    <source>
        <dbReference type="PROSITE" id="PS51782"/>
    </source>
</evidence>
<dbReference type="GO" id="GO:0009254">
    <property type="term" value="P:peptidoglycan turnover"/>
    <property type="evidence" value="ECO:0007669"/>
    <property type="project" value="InterPro"/>
</dbReference>
<dbReference type="SMART" id="SM00257">
    <property type="entry name" value="LysM"/>
    <property type="match status" value="2"/>
</dbReference>
<evidence type="ECO:0000256" key="3">
    <source>
        <dbReference type="SAM" id="SignalP"/>
    </source>
</evidence>
<dbReference type="PANTHER" id="PTHR39160:SF4">
    <property type="entry name" value="RESUSCITATION-PROMOTING FACTOR RPFB"/>
    <property type="match status" value="1"/>
</dbReference>
<dbReference type="SUPFAM" id="SSF50685">
    <property type="entry name" value="Barwin-like endoglucanases"/>
    <property type="match status" value="1"/>
</dbReference>
<dbReference type="CDD" id="cd14667">
    <property type="entry name" value="3D_containing_proteins"/>
    <property type="match status" value="1"/>
</dbReference>
<dbReference type="Gene3D" id="3.10.350.10">
    <property type="entry name" value="LysM domain"/>
    <property type="match status" value="2"/>
</dbReference>
<dbReference type="InterPro" id="IPR051933">
    <property type="entry name" value="Resuscitation_pf_RpfB"/>
</dbReference>
<keyword evidence="1 3" id="KW-0732">Signal</keyword>
<gene>
    <name evidence="5" type="ORF">SAMN05444392_102131</name>
</gene>
<feature type="chain" id="PRO_5039538837" evidence="3">
    <location>
        <begin position="20"/>
        <end position="297"/>
    </location>
</feature>
<dbReference type="EMBL" id="FQVL01000002">
    <property type="protein sequence ID" value="SHE63002.1"/>
    <property type="molecule type" value="Genomic_DNA"/>
</dbReference>
<dbReference type="GO" id="GO:0019867">
    <property type="term" value="C:outer membrane"/>
    <property type="evidence" value="ECO:0007669"/>
    <property type="project" value="InterPro"/>
</dbReference>
<name>A0A1M4V276_9BACL</name>
<feature type="signal peptide" evidence="3">
    <location>
        <begin position="1"/>
        <end position="19"/>
    </location>
</feature>
<feature type="compositionally biased region" description="Basic and acidic residues" evidence="2">
    <location>
        <begin position="166"/>
        <end position="181"/>
    </location>
</feature>
<dbReference type="Pfam" id="PF06725">
    <property type="entry name" value="3D"/>
    <property type="match status" value="1"/>
</dbReference>
<reference evidence="5 6" key="1">
    <citation type="submission" date="2016-11" db="EMBL/GenBank/DDBJ databases">
        <authorList>
            <person name="Jaros S."/>
            <person name="Januszkiewicz K."/>
            <person name="Wedrychowicz H."/>
        </authorList>
    </citation>
    <scope>NUCLEOTIDE SEQUENCE [LARGE SCALE GENOMIC DNA]</scope>
    <source>
        <strain evidence="5 6">DSM 44666</strain>
    </source>
</reference>
<dbReference type="AlphaFoldDB" id="A0A1M4V276"/>
<protein>
    <submittedName>
        <fullName evidence="5">3D (Asp-Asp-Asp) domain-containing protein</fullName>
    </submittedName>
</protein>
<organism evidence="5 6">
    <name type="scientific">Seinonella peptonophila</name>
    <dbReference type="NCBI Taxonomy" id="112248"/>
    <lineage>
        <taxon>Bacteria</taxon>
        <taxon>Bacillati</taxon>
        <taxon>Bacillota</taxon>
        <taxon>Bacilli</taxon>
        <taxon>Bacillales</taxon>
        <taxon>Thermoactinomycetaceae</taxon>
        <taxon>Seinonella</taxon>
    </lineage>
</organism>
<evidence type="ECO:0000256" key="2">
    <source>
        <dbReference type="SAM" id="MobiDB-lite"/>
    </source>
</evidence>
<evidence type="ECO:0000313" key="5">
    <source>
        <dbReference type="EMBL" id="SHE63002.1"/>
    </source>
</evidence>
<dbReference type="InterPro" id="IPR036908">
    <property type="entry name" value="RlpA-like_sf"/>
</dbReference>
<dbReference type="PANTHER" id="PTHR39160">
    <property type="entry name" value="CELL WALL-BINDING PROTEIN YOCH"/>
    <property type="match status" value="1"/>
</dbReference>
<dbReference type="InterPro" id="IPR010611">
    <property type="entry name" value="3D_dom"/>
</dbReference>
<dbReference type="InterPro" id="IPR059180">
    <property type="entry name" value="3D_YorM"/>
</dbReference>
<dbReference type="Proteomes" id="UP000184476">
    <property type="component" value="Unassembled WGS sequence"/>
</dbReference>
<dbReference type="SUPFAM" id="SSF54106">
    <property type="entry name" value="LysM domain"/>
    <property type="match status" value="2"/>
</dbReference>
<dbReference type="InterPro" id="IPR036779">
    <property type="entry name" value="LysM_dom_sf"/>
</dbReference>
<feature type="domain" description="LysM" evidence="4">
    <location>
        <begin position="34"/>
        <end position="77"/>
    </location>
</feature>
<sequence length="297" mass="32309">MYKQFKTLTAACMFTLSLAAMTGFQTAAAEEIQGSIQVKKGETLGSIAAQYGTTPEVWKKANHLDDDQVDVGQKLNIVFPYKVVAGDQIEYIAKRYKTSVQAISALNGLTDKNLQENQNITIPVKTRFVTTNSEELQQEAQQERLAKAKEKAEKQAKLKKVATAQEEDKQTSEKAETKSESEQSSSSIAGYQIKQKIDMKATAYGVAGNEQWGTLTASGTHVRPGVVAVDPNVIPLGSKVYVTGYDSPYLPKGGFVGIAEDTGGAIKGNRIDIFVDKPESKVSQFGIQGVKVYILEK</sequence>
<feature type="region of interest" description="Disordered" evidence="2">
    <location>
        <begin position="157"/>
        <end position="187"/>
    </location>
</feature>
<dbReference type="OrthoDB" id="9798935at2"/>
<dbReference type="CDD" id="cd00118">
    <property type="entry name" value="LysM"/>
    <property type="match status" value="2"/>
</dbReference>
<dbReference type="Pfam" id="PF01476">
    <property type="entry name" value="LysM"/>
    <property type="match status" value="2"/>
</dbReference>
<proteinExistence type="predicted"/>
<dbReference type="InterPro" id="IPR018392">
    <property type="entry name" value="LysM"/>
</dbReference>
<accession>A0A1M4V276</accession>
<dbReference type="GO" id="GO:0004553">
    <property type="term" value="F:hydrolase activity, hydrolyzing O-glycosyl compounds"/>
    <property type="evidence" value="ECO:0007669"/>
    <property type="project" value="InterPro"/>
</dbReference>
<feature type="domain" description="LysM" evidence="4">
    <location>
        <begin position="79"/>
        <end position="122"/>
    </location>
</feature>
<evidence type="ECO:0000256" key="1">
    <source>
        <dbReference type="ARBA" id="ARBA00022729"/>
    </source>
</evidence>
<dbReference type="STRING" id="112248.SAMN05444392_102131"/>